<gene>
    <name evidence="1" type="ORF">AsAng_0049120</name>
</gene>
<dbReference type="EMBL" id="AP026867">
    <property type="protein sequence ID" value="BDS14140.1"/>
    <property type="molecule type" value="Genomic_DNA"/>
</dbReference>
<sequence length="201" mass="23310">MRIFFSIIFLSLVFACTEERIPIPKPRIYPKVIYPERNYIAFDKNYCAFSFDYPDYMKFEQDSLLVNRAAKHPCWFTMNIPALNGSVHFTYTDISGDSVDQKLYDVINDSYTLSEKHNSKASGRFTEPFILADQKIFGITYHVDGNVASPYHFMLTDSIEHAIWGSLYFNTKPNADSMAPVVAFVKEDLEKVIHTLKWNEE</sequence>
<keyword evidence="2" id="KW-1185">Reference proteome</keyword>
<dbReference type="RefSeq" id="WP_264789371.1">
    <property type="nucleotide sequence ID" value="NZ_AP026867.1"/>
</dbReference>
<evidence type="ECO:0000313" key="1">
    <source>
        <dbReference type="EMBL" id="BDS14140.1"/>
    </source>
</evidence>
<dbReference type="PROSITE" id="PS51257">
    <property type="entry name" value="PROKAR_LIPOPROTEIN"/>
    <property type="match status" value="1"/>
</dbReference>
<accession>A0A916DW01</accession>
<name>A0A916DW01_9BACT</name>
<proteinExistence type="predicted"/>
<dbReference type="Pfam" id="PF25593">
    <property type="entry name" value="GldD_lipo"/>
    <property type="match status" value="1"/>
</dbReference>
<protein>
    <submittedName>
        <fullName evidence="1">Gliding motility protein GldD</fullName>
    </submittedName>
</protein>
<dbReference type="AlphaFoldDB" id="A0A916DW01"/>
<evidence type="ECO:0000313" key="2">
    <source>
        <dbReference type="Proteomes" id="UP001060919"/>
    </source>
</evidence>
<reference evidence="1" key="1">
    <citation type="submission" date="2022-09" db="EMBL/GenBank/DDBJ databases">
        <title>Aureispira anguillicida sp. nov., isolated from Leptocephalus of Japanese eel Anguilla japonica.</title>
        <authorList>
            <person name="Yuasa K."/>
            <person name="Mekata T."/>
            <person name="Ikunari K."/>
        </authorList>
    </citation>
    <scope>NUCLEOTIDE SEQUENCE</scope>
    <source>
        <strain evidence="1">EL160426</strain>
    </source>
</reference>
<dbReference type="InterPro" id="IPR019850">
    <property type="entry name" value="GldD-like"/>
</dbReference>
<dbReference type="KEGG" id="aup:AsAng_0049120"/>
<dbReference type="Proteomes" id="UP001060919">
    <property type="component" value="Chromosome"/>
</dbReference>
<organism evidence="1 2">
    <name type="scientific">Aureispira anguillae</name>
    <dbReference type="NCBI Taxonomy" id="2864201"/>
    <lineage>
        <taxon>Bacteria</taxon>
        <taxon>Pseudomonadati</taxon>
        <taxon>Bacteroidota</taxon>
        <taxon>Saprospiria</taxon>
        <taxon>Saprospirales</taxon>
        <taxon>Saprospiraceae</taxon>
        <taxon>Aureispira</taxon>
    </lineage>
</organism>